<evidence type="ECO:0000256" key="9">
    <source>
        <dbReference type="ARBA" id="ARBA00047412"/>
    </source>
</evidence>
<feature type="repeat" description="ANK" evidence="14">
    <location>
        <begin position="260"/>
        <end position="292"/>
    </location>
</feature>
<dbReference type="InterPro" id="IPR015421">
    <property type="entry name" value="PyrdxlP-dep_Trfase_major"/>
</dbReference>
<dbReference type="Gene3D" id="3.40.640.10">
    <property type="entry name" value="Type I PLP-dependent aspartate aminotransferase-like (Major domain)"/>
    <property type="match status" value="1"/>
</dbReference>
<accession>A0A665WB71</accession>
<dbReference type="FunFam" id="3.40.640.10:FF:000226">
    <property type="entry name" value="Alanine aminotransferase 2"/>
    <property type="match status" value="1"/>
</dbReference>
<dbReference type="InterPro" id="IPR045088">
    <property type="entry name" value="ALAT1/2-like"/>
</dbReference>
<dbReference type="GO" id="GO:0042853">
    <property type="term" value="P:L-alanine catabolic process"/>
    <property type="evidence" value="ECO:0007669"/>
    <property type="project" value="UniProtKB-UniPathway"/>
</dbReference>
<evidence type="ECO:0000313" key="17">
    <source>
        <dbReference type="Ensembl" id="ENSENLP00000041178.1"/>
    </source>
</evidence>
<evidence type="ECO:0000256" key="15">
    <source>
        <dbReference type="SAM" id="MobiDB-lite"/>
    </source>
</evidence>
<evidence type="ECO:0000256" key="1">
    <source>
        <dbReference type="ARBA" id="ARBA00001933"/>
    </source>
</evidence>
<dbReference type="FunFam" id="1.10.287.1970:FF:000001">
    <property type="entry name" value="Alanine aminotransferase 2"/>
    <property type="match status" value="1"/>
</dbReference>
<evidence type="ECO:0000256" key="14">
    <source>
        <dbReference type="PROSITE-ProRule" id="PRU00023"/>
    </source>
</evidence>
<dbReference type="Proteomes" id="UP000472264">
    <property type="component" value="Chromosome 20"/>
</dbReference>
<feature type="repeat" description="ANK" evidence="14">
    <location>
        <begin position="227"/>
        <end position="259"/>
    </location>
</feature>
<evidence type="ECO:0000256" key="4">
    <source>
        <dbReference type="ARBA" id="ARBA00022679"/>
    </source>
</evidence>
<dbReference type="InterPro" id="IPR015422">
    <property type="entry name" value="PyrdxlP-dep_Trfase_small"/>
</dbReference>
<evidence type="ECO:0000256" key="5">
    <source>
        <dbReference type="ARBA" id="ARBA00022898"/>
    </source>
</evidence>
<dbReference type="FunFam" id="3.90.1150.10:FF:000345">
    <property type="entry name" value="Alanine aminotransferase 2"/>
    <property type="match status" value="1"/>
</dbReference>
<dbReference type="PANTHER" id="PTHR11751:SF480">
    <property type="entry name" value="ALANINE TRANSAMINASE"/>
    <property type="match status" value="1"/>
</dbReference>
<dbReference type="UniPathway" id="UPA00528">
    <property type="reaction ID" value="UER00586"/>
</dbReference>
<evidence type="ECO:0000256" key="13">
    <source>
        <dbReference type="ARBA" id="ARBA00082840"/>
    </source>
</evidence>
<dbReference type="Ensembl" id="ENSENLT00000042225.1">
    <property type="protein sequence ID" value="ENSENLP00000041178.1"/>
    <property type="gene ID" value="ENSENLG00000016654.1"/>
</dbReference>
<evidence type="ECO:0000256" key="12">
    <source>
        <dbReference type="ARBA" id="ARBA00080230"/>
    </source>
</evidence>
<dbReference type="Gene3D" id="3.90.1150.10">
    <property type="entry name" value="Aspartate Aminotransferase, domain 1"/>
    <property type="match status" value="1"/>
</dbReference>
<dbReference type="InParanoid" id="A0A665WB71"/>
<dbReference type="PROSITE" id="PS50088">
    <property type="entry name" value="ANK_REPEAT"/>
    <property type="match status" value="4"/>
</dbReference>
<dbReference type="InterPro" id="IPR002110">
    <property type="entry name" value="Ankyrin_rpt"/>
</dbReference>
<reference evidence="17" key="3">
    <citation type="submission" date="2025-09" db="UniProtKB">
        <authorList>
            <consortium name="Ensembl"/>
        </authorList>
    </citation>
    <scope>IDENTIFICATION</scope>
</reference>
<evidence type="ECO:0000256" key="8">
    <source>
        <dbReference type="ARBA" id="ARBA00026106"/>
    </source>
</evidence>
<comment type="catalytic activity">
    <reaction evidence="9">
        <text>L-alanine + 2-oxoglutarate = pyruvate + L-glutamate</text>
        <dbReference type="Rhea" id="RHEA:19453"/>
        <dbReference type="ChEBI" id="CHEBI:15361"/>
        <dbReference type="ChEBI" id="CHEBI:16810"/>
        <dbReference type="ChEBI" id="CHEBI:29985"/>
        <dbReference type="ChEBI" id="CHEBI:57972"/>
        <dbReference type="EC" id="2.6.1.2"/>
    </reaction>
</comment>
<dbReference type="Pfam" id="PF00155">
    <property type="entry name" value="Aminotran_1_2"/>
    <property type="match status" value="1"/>
</dbReference>
<proteinExistence type="inferred from homology"/>
<reference evidence="17" key="2">
    <citation type="submission" date="2025-08" db="UniProtKB">
        <authorList>
            <consortium name="Ensembl"/>
        </authorList>
    </citation>
    <scope>IDENTIFICATION</scope>
</reference>
<dbReference type="Gene3D" id="1.10.287.1970">
    <property type="match status" value="1"/>
</dbReference>
<dbReference type="GO" id="GO:0004021">
    <property type="term" value="F:L-alanine:2-oxoglutarate aminotransferase activity"/>
    <property type="evidence" value="ECO:0007669"/>
    <property type="project" value="UniProtKB-EC"/>
</dbReference>
<keyword evidence="3" id="KW-0032">Aminotransferase</keyword>
<evidence type="ECO:0000256" key="11">
    <source>
        <dbReference type="ARBA" id="ARBA00076221"/>
    </source>
</evidence>
<feature type="compositionally biased region" description="Basic and acidic residues" evidence="15">
    <location>
        <begin position="355"/>
        <end position="376"/>
    </location>
</feature>
<dbReference type="GO" id="GO:0030170">
    <property type="term" value="F:pyridoxal phosphate binding"/>
    <property type="evidence" value="ECO:0007669"/>
    <property type="project" value="InterPro"/>
</dbReference>
<sequence length="1024" mass="113076">MAAEHSELLAEMATVGRLSATERLKHAQKRRAQQLKAWIQMEKDTARGSRAKADKKKVRTTKVTFPNAITLLDAAARNDLQEVRELLNSGVSPDLVNEDGLTALHQCCIDDFVEVVQCLLDAGASVNACDSELWTPLHAAATCGHTGLVQLLIQAGADLLAVNADGNMPYDLCEDEATLELLEMVMAEQGVTQNRIDECRGAKEMAMLADIRALLQNGTDLNTQDDNGATLLHIASANGYMSVAELLLENRAQTEVKDSDGWTPLHAASCWGQIPIVELLVAHGASLNTKSVLEETPLDVCMDEEVRAKLMDLKHKHEAIMKSQDRHKGTLQRRASSTGSRGKVVRRVSVNERSSLYRREHHKEAMVWQERGRQPDPQDDDEDRQTDNELHQTGSWTSVSLAASVPGELWSGGGRMERSASYQLSSAPGPEFGSGSTDGEGADSMTREKSHHTLADLKRQRAAAKLNKYPPELQTEQVASPSQVYFTPASGDPPLLKLRAPEEEPSTNKEPCCGLMSTCHLKLGGLMVDAAKIQCDTAAMNGVPQRGKLLTLDNMNPKVKRVEYAVRGPIVQRAVQIEKELREGVKKPFTEVIKANIGDAHAMGQKPITFLRQVLALCSYPELLKDNQFPEDAKKRAQRILEACGGHSIGAYSASQGIECIRHDVAHFIEKRDGGIPSNPDNIYLSTGASDAIVTILKLLVSGEGRDRTGVMISIPQYPLYSAALAELDAVQISYYLDEDKCWSLDVKELRRALYAARQHCNPRVLCIINPGNPTGQVQSRQCIEDVIRFAKEENLFLMADEVYQDNVYAEGCQFHSFKKVLFEMGPEYSSKVEMASFHSTSKCYMGECGFRGGYMEVINMDPEVKAQLTKLVSVRLCPPVPGQALLDLVVNPPQPDEPSYATFMKRTAVLAALAEKAKLTEQIFNTVPGITCNPVQGAMYTFPRISLPQKAIDKAKEEGQVPDMFYCMKLLEEEGICLVPGSGFGQREGTFHFRMTILPPTEKLKLVLKKIKDFHLRFTKEFS</sequence>
<feature type="compositionally biased region" description="Low complexity" evidence="15">
    <location>
        <begin position="336"/>
        <end position="354"/>
    </location>
</feature>
<gene>
    <name evidence="17" type="primary">si:ch211-217a12.1</name>
</gene>
<evidence type="ECO:0000256" key="7">
    <source>
        <dbReference type="ARBA" id="ARBA00025785"/>
    </source>
</evidence>
<feature type="region of interest" description="Disordered" evidence="15">
    <location>
        <begin position="323"/>
        <end position="398"/>
    </location>
</feature>
<keyword evidence="5" id="KW-0663">Pyridoxal phosphate</keyword>
<evidence type="ECO:0000256" key="10">
    <source>
        <dbReference type="ARBA" id="ARBA00053077"/>
    </source>
</evidence>
<dbReference type="PANTHER" id="PTHR11751">
    <property type="entry name" value="ALANINE AMINOTRANSFERASE"/>
    <property type="match status" value="1"/>
</dbReference>
<dbReference type="GO" id="GO:0005737">
    <property type="term" value="C:cytoplasm"/>
    <property type="evidence" value="ECO:0007669"/>
    <property type="project" value="UniProtKB-ARBA"/>
</dbReference>
<keyword evidence="4" id="KW-0808">Transferase</keyword>
<comment type="function">
    <text evidence="10">Catalyzes the reversible transamination between alanine and 2-oxoglutarate to form pyruvate and glutamate.</text>
</comment>
<dbReference type="InterPro" id="IPR036770">
    <property type="entry name" value="Ankyrin_rpt-contain_sf"/>
</dbReference>
<dbReference type="Gene3D" id="1.25.40.20">
    <property type="entry name" value="Ankyrin repeat-containing domain"/>
    <property type="match status" value="3"/>
</dbReference>
<feature type="repeat" description="ANK" evidence="14">
    <location>
        <begin position="132"/>
        <end position="164"/>
    </location>
</feature>
<organism evidence="17 18">
    <name type="scientific">Echeneis naucrates</name>
    <name type="common">Live sharksucker</name>
    <dbReference type="NCBI Taxonomy" id="173247"/>
    <lineage>
        <taxon>Eukaryota</taxon>
        <taxon>Metazoa</taxon>
        <taxon>Chordata</taxon>
        <taxon>Craniata</taxon>
        <taxon>Vertebrata</taxon>
        <taxon>Euteleostomi</taxon>
        <taxon>Actinopterygii</taxon>
        <taxon>Neopterygii</taxon>
        <taxon>Teleostei</taxon>
        <taxon>Neoteleostei</taxon>
        <taxon>Acanthomorphata</taxon>
        <taxon>Carangaria</taxon>
        <taxon>Carangiformes</taxon>
        <taxon>Echeneidae</taxon>
        <taxon>Echeneis</taxon>
    </lineage>
</organism>
<feature type="repeat" description="ANK" evidence="14">
    <location>
        <begin position="99"/>
        <end position="131"/>
    </location>
</feature>
<dbReference type="EC" id="2.6.1.2" evidence="8"/>
<dbReference type="CDD" id="cd00609">
    <property type="entry name" value="AAT_like"/>
    <property type="match status" value="1"/>
</dbReference>
<dbReference type="PRINTS" id="PR01415">
    <property type="entry name" value="ANKYRIN"/>
</dbReference>
<dbReference type="AlphaFoldDB" id="A0A665WB71"/>
<dbReference type="PROSITE" id="PS50297">
    <property type="entry name" value="ANK_REP_REGION"/>
    <property type="match status" value="4"/>
</dbReference>
<evidence type="ECO:0000313" key="18">
    <source>
        <dbReference type="Proteomes" id="UP000472264"/>
    </source>
</evidence>
<name>A0A665WB71_ECHNA</name>
<evidence type="ECO:0000256" key="2">
    <source>
        <dbReference type="ARBA" id="ARBA00011738"/>
    </source>
</evidence>
<dbReference type="InterPro" id="IPR015424">
    <property type="entry name" value="PyrdxlP-dep_Trfase"/>
</dbReference>
<comment type="pathway">
    <text evidence="6">Amino-acid degradation; L-alanine degradation via transaminase pathway; pyruvate from L-alanine: step 1/1.</text>
</comment>
<feature type="domain" description="Aminotransferase class I/classII large" evidence="16">
    <location>
        <begin position="617"/>
        <end position="1012"/>
    </location>
</feature>
<dbReference type="FunFam" id="1.25.40.20:FF:000198">
    <property type="entry name" value="Myosin binding subunit, isoform P"/>
    <property type="match status" value="1"/>
</dbReference>
<keyword evidence="18" id="KW-1185">Reference proteome</keyword>
<dbReference type="SUPFAM" id="SSF53383">
    <property type="entry name" value="PLP-dependent transferases"/>
    <property type="match status" value="1"/>
</dbReference>
<dbReference type="SUPFAM" id="SSF48403">
    <property type="entry name" value="Ankyrin repeat"/>
    <property type="match status" value="1"/>
</dbReference>
<keyword evidence="14" id="KW-0040">ANK repeat</keyword>
<evidence type="ECO:0000256" key="3">
    <source>
        <dbReference type="ARBA" id="ARBA00022576"/>
    </source>
</evidence>
<reference evidence="17" key="1">
    <citation type="submission" date="2021-04" db="EMBL/GenBank/DDBJ databases">
        <authorList>
            <consortium name="Wellcome Sanger Institute Data Sharing"/>
        </authorList>
    </citation>
    <scope>NUCLEOTIDE SEQUENCE [LARGE SCALE GENOMIC DNA]</scope>
</reference>
<comment type="similarity">
    <text evidence="7">Belongs to the class-I pyridoxal-phosphate-dependent aminotransferase family. Alanine aminotransferase subfamily.</text>
</comment>
<evidence type="ECO:0000259" key="16">
    <source>
        <dbReference type="Pfam" id="PF00155"/>
    </source>
</evidence>
<comment type="cofactor">
    <cofactor evidence="1">
        <name>pyridoxal 5'-phosphate</name>
        <dbReference type="ChEBI" id="CHEBI:597326"/>
    </cofactor>
</comment>
<feature type="region of interest" description="Disordered" evidence="15">
    <location>
        <begin position="420"/>
        <end position="453"/>
    </location>
</feature>
<evidence type="ECO:0000256" key="6">
    <source>
        <dbReference type="ARBA" id="ARBA00025708"/>
    </source>
</evidence>
<dbReference type="Pfam" id="PF12796">
    <property type="entry name" value="Ank_2"/>
    <property type="match status" value="2"/>
</dbReference>
<dbReference type="SMART" id="SM00248">
    <property type="entry name" value="ANK"/>
    <property type="match status" value="5"/>
</dbReference>
<dbReference type="FunCoup" id="A0A665WB71">
    <property type="interactions" value="831"/>
</dbReference>
<dbReference type="InterPro" id="IPR004839">
    <property type="entry name" value="Aminotransferase_I/II_large"/>
</dbReference>
<comment type="subunit">
    <text evidence="2">Homodimer.</text>
</comment>
<protein>
    <recommendedName>
        <fullName evidence="8">alanine transaminase</fullName>
        <ecNumber evidence="8">2.6.1.2</ecNumber>
    </recommendedName>
    <alternativeName>
        <fullName evidence="12">Glutamate pyruvate transaminase 2</fullName>
    </alternativeName>
    <alternativeName>
        <fullName evidence="11">Glutamic--alanine transaminase 2</fullName>
    </alternativeName>
    <alternativeName>
        <fullName evidence="13">Glutamic--pyruvic transaminase 2</fullName>
    </alternativeName>
</protein>